<feature type="transmembrane region" description="Helical" evidence="1">
    <location>
        <begin position="130"/>
        <end position="153"/>
    </location>
</feature>
<reference evidence="2 3" key="1">
    <citation type="journal article" date="2018" name="Mol. Biol. Evol.">
        <title>Broad Genomic Sampling Reveals a Smut Pathogenic Ancestry of the Fungal Clade Ustilaginomycotina.</title>
        <authorList>
            <person name="Kijpornyongpan T."/>
            <person name="Mondo S.J."/>
            <person name="Barry K."/>
            <person name="Sandor L."/>
            <person name="Lee J."/>
            <person name="Lipzen A."/>
            <person name="Pangilinan J."/>
            <person name="LaButti K."/>
            <person name="Hainaut M."/>
            <person name="Henrissat B."/>
            <person name="Grigoriev I.V."/>
            <person name="Spatafora J.W."/>
            <person name="Aime M.C."/>
        </authorList>
    </citation>
    <scope>NUCLEOTIDE SEQUENCE [LARGE SCALE GENOMIC DNA]</scope>
    <source>
        <strain evidence="2 3">MCA 4198</strain>
    </source>
</reference>
<dbReference type="GeneID" id="37046362"/>
<evidence type="ECO:0000313" key="2">
    <source>
        <dbReference type="EMBL" id="PWN88826.1"/>
    </source>
</evidence>
<keyword evidence="1" id="KW-1133">Transmembrane helix</keyword>
<keyword evidence="1" id="KW-0812">Transmembrane</keyword>
<gene>
    <name evidence="2" type="ORF">FA10DRAFT_294688</name>
</gene>
<keyword evidence="3" id="KW-1185">Reference proteome</keyword>
<evidence type="ECO:0000256" key="1">
    <source>
        <dbReference type="SAM" id="Phobius"/>
    </source>
</evidence>
<feature type="transmembrane region" description="Helical" evidence="1">
    <location>
        <begin position="207"/>
        <end position="232"/>
    </location>
</feature>
<proteinExistence type="predicted"/>
<feature type="transmembrane region" description="Helical" evidence="1">
    <location>
        <begin position="244"/>
        <end position="265"/>
    </location>
</feature>
<dbReference type="RefSeq" id="XP_025376024.1">
    <property type="nucleotide sequence ID" value="XM_025524446.1"/>
</dbReference>
<accession>A0A316YIC8</accession>
<organism evidence="2 3">
    <name type="scientific">Acaromyces ingoldii</name>
    <dbReference type="NCBI Taxonomy" id="215250"/>
    <lineage>
        <taxon>Eukaryota</taxon>
        <taxon>Fungi</taxon>
        <taxon>Dikarya</taxon>
        <taxon>Basidiomycota</taxon>
        <taxon>Ustilaginomycotina</taxon>
        <taxon>Exobasidiomycetes</taxon>
        <taxon>Exobasidiales</taxon>
        <taxon>Cryptobasidiaceae</taxon>
        <taxon>Acaromyces</taxon>
    </lineage>
</organism>
<dbReference type="EMBL" id="KZ819637">
    <property type="protein sequence ID" value="PWN88826.1"/>
    <property type="molecule type" value="Genomic_DNA"/>
</dbReference>
<evidence type="ECO:0000313" key="3">
    <source>
        <dbReference type="Proteomes" id="UP000245768"/>
    </source>
</evidence>
<feature type="transmembrane region" description="Helical" evidence="1">
    <location>
        <begin position="165"/>
        <end position="187"/>
    </location>
</feature>
<feature type="transmembrane region" description="Helical" evidence="1">
    <location>
        <begin position="20"/>
        <end position="39"/>
    </location>
</feature>
<name>A0A316YIC8_9BASI</name>
<sequence length="352" mass="38660">MTYDDASASIIIGSNRGEVFHAFWLSAITCLALAMGFTAKASERGRLRFSLLYLSICVTLAYSAVWMASLSLMVSREAKNMPRKGSWDLLSGVAGVFEQLAPLVCQLAALEKVITLYYSTTTNIIRLASIFLPVGVLVLGRVALVIYLMWWNLVPVKGDLSRGATIYLVSYVLQIVYCVSVSTLLLIKARTHLGHAARQSPLLGQRLKAFTEGVLMTLLIPVIPQILCAISVEHSFEDQSTSAYLFIANYASAFNVYLSTLFAVMSTSWSTIRSKVSIPPTDQGSSLGEEALAIIDKDAEPVDRRPEIKGVVVPQRSEHYGQVSEPVEVLQTRVMDRQSLAGSPLVSRNYLR</sequence>
<dbReference type="Proteomes" id="UP000245768">
    <property type="component" value="Unassembled WGS sequence"/>
</dbReference>
<keyword evidence="1" id="KW-0472">Membrane</keyword>
<dbReference type="AlphaFoldDB" id="A0A316YIC8"/>
<dbReference type="InParanoid" id="A0A316YIC8"/>
<feature type="transmembrane region" description="Helical" evidence="1">
    <location>
        <begin position="51"/>
        <end position="69"/>
    </location>
</feature>
<protein>
    <submittedName>
        <fullName evidence="2">Uncharacterized protein</fullName>
    </submittedName>
</protein>